<reference evidence="2 3" key="2">
    <citation type="journal article" date="2018" name="Nature">
        <title>Mutant phenotypes for thousands of bacterial genes of unknown function.</title>
        <authorList>
            <person name="Price M.N."/>
            <person name="Wetmore K.M."/>
            <person name="Waters R.J."/>
            <person name="Callaghan M."/>
            <person name="Ray J."/>
            <person name="Liu H."/>
            <person name="Kuehl J.V."/>
            <person name="Melnyk R.A."/>
            <person name="Lamson J.S."/>
            <person name="Suh Y."/>
            <person name="Carlson H.K."/>
            <person name="Esquivel Z."/>
            <person name="Sadeeshkumar H."/>
            <person name="Chakraborty R."/>
            <person name="Zane G.M."/>
            <person name="Rubin B.E."/>
            <person name="Wall J.D."/>
            <person name="Visel A."/>
            <person name="Bristow J."/>
            <person name="Blow M.J."/>
            <person name="Arkin A.P."/>
            <person name="Deutschbauer A.M."/>
        </authorList>
    </citation>
    <scope>NUCLEOTIDE SEQUENCE [LARGE SCALE GENOMIC DNA]</scope>
    <source>
        <strain evidence="2 3">FW300-N2E3</strain>
    </source>
</reference>
<keyword evidence="1" id="KW-0843">Virulence</keyword>
<name>A0A0N7GZI0_PSEFL</name>
<evidence type="ECO:0000313" key="2">
    <source>
        <dbReference type="EMBL" id="ALI00396.1"/>
    </source>
</evidence>
<dbReference type="RefSeq" id="WP_054593919.1">
    <property type="nucleotide sequence ID" value="NZ_CP012830.1"/>
</dbReference>
<organism evidence="2 3">
    <name type="scientific">Pseudomonas fluorescens</name>
    <dbReference type="NCBI Taxonomy" id="294"/>
    <lineage>
        <taxon>Bacteria</taxon>
        <taxon>Pseudomonadati</taxon>
        <taxon>Pseudomonadota</taxon>
        <taxon>Gammaproteobacteria</taxon>
        <taxon>Pseudomonadales</taxon>
        <taxon>Pseudomonadaceae</taxon>
        <taxon>Pseudomonas</taxon>
    </lineage>
</organism>
<dbReference type="Pfam" id="PF03538">
    <property type="entry name" value="VRP1"/>
    <property type="match status" value="1"/>
</dbReference>
<proteinExistence type="predicted"/>
<dbReference type="OrthoDB" id="9129814at2"/>
<dbReference type="InterPro" id="IPR018003">
    <property type="entry name" value="Insecticidal_toxin/plasmid_vir"/>
</dbReference>
<dbReference type="InterPro" id="IPR008964">
    <property type="entry name" value="Invasin/intimin_cell_adhesion"/>
</dbReference>
<reference evidence="3" key="1">
    <citation type="submission" date="2015-09" db="EMBL/GenBank/DDBJ databases">
        <title>Whole genome sequence of Pseudomonas fluorescens FW300-N2E3.</title>
        <authorList>
            <person name="Ray J."/>
            <person name="Melnyk R."/>
            <person name="Deutschbauer A."/>
        </authorList>
    </citation>
    <scope>NUCLEOTIDE SEQUENCE [LARGE SCALE GENOMIC DNA]</scope>
    <source>
        <strain evidence="3">FW300-N2E3</strain>
    </source>
</reference>
<dbReference type="Proteomes" id="UP000066487">
    <property type="component" value="Chromosome"/>
</dbReference>
<gene>
    <name evidence="2" type="ORF">AO353_04765</name>
</gene>
<dbReference type="SUPFAM" id="SSF49373">
    <property type="entry name" value="Invasin/intimin cell-adhesion fragments"/>
    <property type="match status" value="1"/>
</dbReference>
<dbReference type="Gene3D" id="2.60.40.10">
    <property type="entry name" value="Immunoglobulins"/>
    <property type="match status" value="2"/>
</dbReference>
<dbReference type="Gene3D" id="3.30.420.430">
    <property type="match status" value="1"/>
</dbReference>
<sequence length="1711" mass="188440">MSRDFTDSSLKKLFELTPGAHDLATQTRCDHFIAEGGSVFELLKMGRQGVVETFGLHSCDAQVLLDKAMSLAVYTAREFREQRLVSSVPPNPLHRTGISSLVETPTFGDLFKPKWGNASPSESPDSSISPAAYFLRLVLLARDLEQREKGGAGLITFETRRPDLTRLVIDTASMFQIKPTVVLVNEVLESIIKTFIGPAVLKDQVVDDLLLVTRFPHQSMPFEWYAEQWKQVLEEIKLSLGEVVRTIDGTAPYFKQPGARGDLSDIALHQSCNIGPQGQRLLTENFLPADADNDQLTKFYKDNFGSTETHMKDSVHFCAQTSIDAKTLTSLLSIEDNIPTRSNNVNSAVVPAASPEVFGSVFINNGDSTPMDLTPPVEGSTRQFKDSSLNRFERMNRILRLSRWLKLPPDQCDRLLHAAFNAELRGEIADPETRKRELANKPFRITNNTLRAIGLFQEFRLRFKCSAKQFSALIDEISPYGRGKEPSQFDEIFNAQALFDTPLTIDGSCFAIEAQTRADKRIVDQICISLGINQETWSYLARFVAKSYNLTDELQCSLPILSSFYRLVLLASFLRISAIELAALLETLSERHGSELLQRMLGESRLLVSGTGGVGDVLSVMHAAQSCVQWAQDNDLSVGWLVQRVAPVIAPPMATEAEVALLQEIHKRLQPVRFSEETLRAAGVPQSNDANSEGWLWLLKDLVDRDGLILELTSNEEVARAEIQAAVALAQLSKAEAERVRPVILALLLQARDAQHAVVQESLSVYLSLSQDLVLPLLKWVNRGGAYLLLMETARALDAVTSGTEKVNVGDDVLSLLAHLVRRAEVIQKLALSSAMLVILTTGENWKWFGFKHPEELTLSTLYYLTLFQRMVTHTGQPAEKLLQYLELVNGLPKVLEPEDLRLIRDSAATQLADVMKWSVREVLECILYLSPSTPVIRDLSTLDTLLRIRGLAISSKLDAKAIIGLGSLTPDSDKHACRSAAEHVMECFSGSTVQGQSQAIGEVGQSVTHEIRCINDTLIANVSNESALIELTLRDLTNRPLPNITVTWTCDRPGLEEEASKTDDEGRAVVRFKPQKGPWMGAVQVKGTYGLAQVVYAPKILIDCDESTLGFSADSTLDPEVDETFLAGGEAFFEVFVKLVDTHHNPGVGRTVTFSGRVVDADPKASRTDEQGIARTRVRSIEPVEKASLEASYSTKDSLVINNITFVDQPSIKLLKVVSMAVAGQPLVLECHVVGLGKQPSPKVEVKFYSGSDPNPIKTVVTDDDGMAQLTVEAPKTGKEIYIAKVTMHEQRLEIDVASAAVIYGESAEYVYPVANSGTSTLLWVAVRERADNQARTIANCPIWWSVSGGENKEAPDPVCYPTNALGRSTFPFEAVKEGDYVVTAVRKGTPEDKRTFALKVVPAIEWTFRLTEPATTAVVSRVSAKEPLAFVRGHTYTLEIDLPEPVDLNDARAMLAWTGEFSAKGLGMIFNPPTGAYVEIGAYKTLRWNIDCKDLRNGTFDLTFYCNRLNQRLVLPARLDAPEPILLDPATGDSVEVQPLLTGTGSPSAQIYVFEGRGGALLARTSVGDDGKWSVRIAEPLSAGQHVFSVKQRHIDTTEAWAPDVWVNVDTNYVAPPQVLSPLPDAKVRPEPWFEGLGLPGATVRVANALNGNIVYGSGLVGKDGRWRVQLNKLQTAGEYSTISGCFVNDDYSNPKWSQAQMVEIVIRE</sequence>
<dbReference type="InterPro" id="IPR013783">
    <property type="entry name" value="Ig-like_fold"/>
</dbReference>
<dbReference type="EMBL" id="CP012830">
    <property type="protein sequence ID" value="ALI00396.1"/>
    <property type="molecule type" value="Genomic_DNA"/>
</dbReference>
<evidence type="ECO:0000256" key="1">
    <source>
        <dbReference type="ARBA" id="ARBA00023026"/>
    </source>
</evidence>
<accession>A0A0N7GZI0</accession>
<evidence type="ECO:0008006" key="4">
    <source>
        <dbReference type="Google" id="ProtNLM"/>
    </source>
</evidence>
<protein>
    <recommendedName>
        <fullName evidence="4">Big-1 domain-containing protein</fullName>
    </recommendedName>
</protein>
<evidence type="ECO:0000313" key="3">
    <source>
        <dbReference type="Proteomes" id="UP000066487"/>
    </source>
</evidence>